<dbReference type="EMBL" id="BAAABM010000007">
    <property type="protein sequence ID" value="GAA0320266.1"/>
    <property type="molecule type" value="Genomic_DNA"/>
</dbReference>
<protein>
    <submittedName>
        <fullName evidence="1">Uncharacterized protein</fullName>
    </submittedName>
</protein>
<sequence>MGLRALPGAACATGTAKASDAATPMTTAAVFLTFPMWLLRSFHV</sequence>
<gene>
    <name evidence="1" type="ORF">GCM10010151_07440</name>
</gene>
<proteinExistence type="predicted"/>
<accession>A0ABP3FP52</accession>
<comment type="caution">
    <text evidence="1">The sequence shown here is derived from an EMBL/GenBank/DDBJ whole genome shotgun (WGS) entry which is preliminary data.</text>
</comment>
<dbReference type="Proteomes" id="UP001501822">
    <property type="component" value="Unassembled WGS sequence"/>
</dbReference>
<keyword evidence="2" id="KW-1185">Reference proteome</keyword>
<reference evidence="2" key="1">
    <citation type="journal article" date="2019" name="Int. J. Syst. Evol. Microbiol.">
        <title>The Global Catalogue of Microorganisms (GCM) 10K type strain sequencing project: providing services to taxonomists for standard genome sequencing and annotation.</title>
        <authorList>
            <consortium name="The Broad Institute Genomics Platform"/>
            <consortium name="The Broad Institute Genome Sequencing Center for Infectious Disease"/>
            <person name="Wu L."/>
            <person name="Ma J."/>
        </authorList>
    </citation>
    <scope>NUCLEOTIDE SEQUENCE [LARGE SCALE GENOMIC DNA]</scope>
    <source>
        <strain evidence="2">JCM 3146</strain>
    </source>
</reference>
<evidence type="ECO:0000313" key="1">
    <source>
        <dbReference type="EMBL" id="GAA0320266.1"/>
    </source>
</evidence>
<evidence type="ECO:0000313" key="2">
    <source>
        <dbReference type="Proteomes" id="UP001501822"/>
    </source>
</evidence>
<name>A0ABP3FP52_9ACTN</name>
<organism evidence="1 2">
    <name type="scientific">Actinoallomurus spadix</name>
    <dbReference type="NCBI Taxonomy" id="79912"/>
    <lineage>
        <taxon>Bacteria</taxon>
        <taxon>Bacillati</taxon>
        <taxon>Actinomycetota</taxon>
        <taxon>Actinomycetes</taxon>
        <taxon>Streptosporangiales</taxon>
        <taxon>Thermomonosporaceae</taxon>
        <taxon>Actinoallomurus</taxon>
    </lineage>
</organism>